<dbReference type="RefSeq" id="WP_149428444.1">
    <property type="nucleotide sequence ID" value="NZ_VLNY01000001.1"/>
</dbReference>
<dbReference type="EMBL" id="VLNY01000001">
    <property type="protein sequence ID" value="KAA0024669.1"/>
    <property type="molecule type" value="Genomic_DNA"/>
</dbReference>
<dbReference type="InterPro" id="IPR005135">
    <property type="entry name" value="Endo/exonuclease/phosphatase"/>
</dbReference>
<keyword evidence="3" id="KW-0540">Nuclease</keyword>
<dbReference type="GO" id="GO:0004519">
    <property type="term" value="F:endonuclease activity"/>
    <property type="evidence" value="ECO:0007669"/>
    <property type="project" value="UniProtKB-KW"/>
</dbReference>
<proteinExistence type="predicted"/>
<keyword evidence="1" id="KW-0472">Membrane</keyword>
<dbReference type="GO" id="GO:0004527">
    <property type="term" value="F:exonuclease activity"/>
    <property type="evidence" value="ECO:0007669"/>
    <property type="project" value="UniProtKB-KW"/>
</dbReference>
<keyword evidence="1" id="KW-1133">Transmembrane helix</keyword>
<keyword evidence="3" id="KW-0269">Exonuclease</keyword>
<sequence>MGTLLIAALGTVLIGAALVGIAAHAIDSRRQLLLVAAALTPPLLVLAPVGAIVFAVGGQWLGVAAGILVSAMGAATQWPLYRAKKPVSQGSTEVVLLQANLFIGNADAAALVARVDNVEADILTICELTEEGLQRLIAAGLCQRLPHSYVSTAPGGRGTGIWSRYPLTEQHRYDGFETEMLSARVDAPEWRSPSVFAVHPQPPWPLHPETWLREMGLLRTIFDAVPDDRPVLVGGDFNATYDHKPYRALLDDRYSDAAIATGAGIQPTYAADTWYPPIIAIDHILTSDATALVVRAVDLPGSDHRGIWARIAL</sequence>
<feature type="transmembrane region" description="Helical" evidence="1">
    <location>
        <begin position="6"/>
        <end position="26"/>
    </location>
</feature>
<name>A0A5A7SH05_9NOCA</name>
<feature type="transmembrane region" description="Helical" evidence="1">
    <location>
        <begin position="60"/>
        <end position="81"/>
    </location>
</feature>
<dbReference type="OrthoDB" id="2340043at2"/>
<dbReference type="InterPro" id="IPR036691">
    <property type="entry name" value="Endo/exonu/phosph_ase_sf"/>
</dbReference>
<dbReference type="Gene3D" id="3.60.10.10">
    <property type="entry name" value="Endonuclease/exonuclease/phosphatase"/>
    <property type="match status" value="1"/>
</dbReference>
<protein>
    <submittedName>
        <fullName evidence="3">Endonuclease/exonuclease/phosphatase family protein</fullName>
    </submittedName>
</protein>
<dbReference type="Proteomes" id="UP000322244">
    <property type="component" value="Unassembled WGS sequence"/>
</dbReference>
<accession>A0A5A7SH05</accession>
<keyword evidence="3" id="KW-0378">Hydrolase</keyword>
<evidence type="ECO:0000256" key="1">
    <source>
        <dbReference type="SAM" id="Phobius"/>
    </source>
</evidence>
<feature type="domain" description="Endonuclease/exonuclease/phosphatase" evidence="2">
    <location>
        <begin position="98"/>
        <end position="304"/>
    </location>
</feature>
<keyword evidence="3" id="KW-0255">Endonuclease</keyword>
<organism evidence="3 4">
    <name type="scientific">Antrihabitans cavernicola</name>
    <dbReference type="NCBI Taxonomy" id="2495913"/>
    <lineage>
        <taxon>Bacteria</taxon>
        <taxon>Bacillati</taxon>
        <taxon>Actinomycetota</taxon>
        <taxon>Actinomycetes</taxon>
        <taxon>Mycobacteriales</taxon>
        <taxon>Nocardiaceae</taxon>
        <taxon>Antrihabitans</taxon>
    </lineage>
</organism>
<keyword evidence="4" id="KW-1185">Reference proteome</keyword>
<reference evidence="3 4" key="1">
    <citation type="submission" date="2019-07" db="EMBL/GenBank/DDBJ databases">
        <title>Rhodococcus cavernicolus sp. nov., isolated from a cave.</title>
        <authorList>
            <person name="Lee S.D."/>
        </authorList>
    </citation>
    <scope>NUCLEOTIDE SEQUENCE [LARGE SCALE GENOMIC DNA]</scope>
    <source>
        <strain evidence="3 4">C1-24</strain>
    </source>
</reference>
<comment type="caution">
    <text evidence="3">The sequence shown here is derived from an EMBL/GenBank/DDBJ whole genome shotgun (WGS) entry which is preliminary data.</text>
</comment>
<evidence type="ECO:0000313" key="4">
    <source>
        <dbReference type="Proteomes" id="UP000322244"/>
    </source>
</evidence>
<keyword evidence="1" id="KW-0812">Transmembrane</keyword>
<evidence type="ECO:0000313" key="3">
    <source>
        <dbReference type="EMBL" id="KAA0024669.1"/>
    </source>
</evidence>
<dbReference type="AlphaFoldDB" id="A0A5A7SH05"/>
<dbReference type="SUPFAM" id="SSF56219">
    <property type="entry name" value="DNase I-like"/>
    <property type="match status" value="1"/>
</dbReference>
<gene>
    <name evidence="3" type="ORF">FOY51_01615</name>
</gene>
<evidence type="ECO:0000259" key="2">
    <source>
        <dbReference type="Pfam" id="PF03372"/>
    </source>
</evidence>
<dbReference type="Pfam" id="PF03372">
    <property type="entry name" value="Exo_endo_phos"/>
    <property type="match status" value="1"/>
</dbReference>
<feature type="transmembrane region" description="Helical" evidence="1">
    <location>
        <begin position="33"/>
        <end position="54"/>
    </location>
</feature>